<dbReference type="AlphaFoldDB" id="A0A0F9GA64"/>
<accession>A0A0F9GA64</accession>
<comment type="caution">
    <text evidence="1">The sequence shown here is derived from an EMBL/GenBank/DDBJ whole genome shotgun (WGS) entry which is preliminary data.</text>
</comment>
<dbReference type="EMBL" id="LAZR01020862">
    <property type="protein sequence ID" value="KKL87331.1"/>
    <property type="molecule type" value="Genomic_DNA"/>
</dbReference>
<protein>
    <submittedName>
        <fullName evidence="1">Uncharacterized protein</fullName>
    </submittedName>
</protein>
<reference evidence="1" key="1">
    <citation type="journal article" date="2015" name="Nature">
        <title>Complex archaea that bridge the gap between prokaryotes and eukaryotes.</title>
        <authorList>
            <person name="Spang A."/>
            <person name="Saw J.H."/>
            <person name="Jorgensen S.L."/>
            <person name="Zaremba-Niedzwiedzka K."/>
            <person name="Martijn J."/>
            <person name="Lind A.E."/>
            <person name="van Eijk R."/>
            <person name="Schleper C."/>
            <person name="Guy L."/>
            <person name="Ettema T.J."/>
        </authorList>
    </citation>
    <scope>NUCLEOTIDE SEQUENCE</scope>
</reference>
<gene>
    <name evidence="1" type="ORF">LCGC14_1935800</name>
</gene>
<proteinExistence type="predicted"/>
<sequence>MKPQHDAIIDWLLANPGTKTLNPLCAAMSRSRSWISIVMTSDCFREEYTRRRMLHNTELTKQLVERQLKVTLKALSKVDDFLDDTNEVDLRSALEVADRTAKHLGFHPRPGLSPMIEETRERVVRTVDAGTLHEARETIKRVTHGALATD</sequence>
<organism evidence="1">
    <name type="scientific">marine sediment metagenome</name>
    <dbReference type="NCBI Taxonomy" id="412755"/>
    <lineage>
        <taxon>unclassified sequences</taxon>
        <taxon>metagenomes</taxon>
        <taxon>ecological metagenomes</taxon>
    </lineage>
</organism>
<name>A0A0F9GA64_9ZZZZ</name>
<evidence type="ECO:0000313" key="1">
    <source>
        <dbReference type="EMBL" id="KKL87331.1"/>
    </source>
</evidence>